<dbReference type="PANTHER" id="PTHR45937">
    <property type="entry name" value="ASPARAGINE SYNTHETASE DOMAIN-CONTAINING PROTEIN 1"/>
    <property type="match status" value="1"/>
</dbReference>
<evidence type="ECO:0000313" key="6">
    <source>
        <dbReference type="EMBL" id="EER14298.1"/>
    </source>
</evidence>
<dbReference type="Gene3D" id="3.40.50.620">
    <property type="entry name" value="HUPs"/>
    <property type="match status" value="2"/>
</dbReference>
<evidence type="ECO:0000256" key="3">
    <source>
        <dbReference type="ARBA" id="ARBA00022962"/>
    </source>
</evidence>
<evidence type="ECO:0000256" key="1">
    <source>
        <dbReference type="ARBA" id="ARBA00022605"/>
    </source>
</evidence>
<sequence length="540" mass="60021">MRGSQGAVQQPYCTDDHILLWNGELFNDELNGPSRSDTIEVFDRLCATEEPIIALEALKGPFAFVYYDARRGEIWFGRDRLGRRSLLLSNDTENGLTIASVGSIGGKFEVAEVPAEGSVYCLDLKSRRIREVPYPTGVPFRKEAFWNTNTTDTGTPEEFLVVLRRAVARRVRMLDHPGPIGILFSGGVDSTTLAALALEESDRQVDLLTASVDGRDSPDLRTALVSYQRLAEVYGRARVRLILCGIDASDKGMYDRVMGLSSPEVTHMDVNISAALWTAARGEGVLVEPEQCGNDEFRRAVLREENEASAECRRMAVHSEPVRKKCSSDGCSRVAKESCIRGMCKFCCRRKADEGASPYCRTHKAGELLRNGEVDRVPLPLVLTSAAPRGALVRSEARVLLVGHGADEVLGGYARYRTSELRGGLDGRRREMLRDLHRLWRRNLGRDDRVMSDHAREPRHPYLDEDLLNWIGRHRLCDSNVETKPLLRGALRLIAGGALGDLAGFRKRAIQFGTRIAKVNNVAHFGSNRQGNGERKFSGL</sequence>
<dbReference type="RefSeq" id="XP_002782503.1">
    <property type="nucleotide sequence ID" value="XM_002782457.1"/>
</dbReference>
<dbReference type="InParanoid" id="C5KMZ0"/>
<dbReference type="Pfam" id="PF00733">
    <property type="entry name" value="Asn_synthase"/>
    <property type="match status" value="2"/>
</dbReference>
<keyword evidence="7" id="KW-1185">Reference proteome</keyword>
<evidence type="ECO:0000259" key="4">
    <source>
        <dbReference type="Pfam" id="PF00733"/>
    </source>
</evidence>
<evidence type="ECO:0000313" key="7">
    <source>
        <dbReference type="Proteomes" id="UP000007800"/>
    </source>
</evidence>
<dbReference type="GO" id="GO:0004066">
    <property type="term" value="F:asparagine synthase (glutamine-hydrolyzing) activity"/>
    <property type="evidence" value="ECO:0007669"/>
    <property type="project" value="InterPro"/>
</dbReference>
<keyword evidence="3" id="KW-0315">Glutamine amidotransferase</keyword>
<feature type="domain" description="Asparagine synthetase" evidence="4">
    <location>
        <begin position="426"/>
        <end position="493"/>
    </location>
</feature>
<dbReference type="InterPro" id="IPR051857">
    <property type="entry name" value="Asn_synthetase_domain"/>
</dbReference>
<dbReference type="SUPFAM" id="SSF56235">
    <property type="entry name" value="N-terminal nucleophile aminohydrolases (Ntn hydrolases)"/>
    <property type="match status" value="1"/>
</dbReference>
<dbReference type="OMA" id="SVYESCP"/>
<dbReference type="GeneID" id="9044305"/>
<protein>
    <submittedName>
        <fullName evidence="6">Asparagine synthetase, putative</fullName>
    </submittedName>
</protein>
<dbReference type="Proteomes" id="UP000007800">
    <property type="component" value="Unassembled WGS sequence"/>
</dbReference>
<proteinExistence type="predicted"/>
<accession>C5KMZ0</accession>
<dbReference type="Pfam" id="PF13537">
    <property type="entry name" value="GATase_7"/>
    <property type="match status" value="1"/>
</dbReference>
<keyword evidence="1" id="KW-0028">Amino-acid biosynthesis</keyword>
<evidence type="ECO:0000259" key="5">
    <source>
        <dbReference type="Pfam" id="PF13537"/>
    </source>
</evidence>
<feature type="domain" description="Glutamine amidotransferase type-2" evidence="5">
    <location>
        <begin position="10"/>
        <end position="100"/>
    </location>
</feature>
<dbReference type="CDD" id="cd01991">
    <property type="entry name" value="Asn_synthase_B_C"/>
    <property type="match status" value="1"/>
</dbReference>
<dbReference type="PANTHER" id="PTHR45937:SF1">
    <property type="entry name" value="ASPARAGINE SYNTHETASE DOMAIN-CONTAINING PROTEIN 1"/>
    <property type="match status" value="1"/>
</dbReference>
<feature type="domain" description="Asparagine synthetase" evidence="4">
    <location>
        <begin position="162"/>
        <end position="224"/>
    </location>
</feature>
<dbReference type="OrthoDB" id="10252281at2759"/>
<dbReference type="SUPFAM" id="SSF52402">
    <property type="entry name" value="Adenine nucleotide alpha hydrolases-like"/>
    <property type="match status" value="1"/>
</dbReference>
<evidence type="ECO:0000256" key="2">
    <source>
        <dbReference type="ARBA" id="ARBA00022888"/>
    </source>
</evidence>
<dbReference type="Gene3D" id="3.60.20.10">
    <property type="entry name" value="Glutamine Phosphoribosylpyrophosphate, subunit 1, domain 1"/>
    <property type="match status" value="1"/>
</dbReference>
<dbReference type="InterPro" id="IPR029055">
    <property type="entry name" value="Ntn_hydrolases_N"/>
</dbReference>
<dbReference type="EMBL" id="GG674496">
    <property type="protein sequence ID" value="EER14298.1"/>
    <property type="molecule type" value="Genomic_DNA"/>
</dbReference>
<dbReference type="GO" id="GO:0006529">
    <property type="term" value="P:asparagine biosynthetic process"/>
    <property type="evidence" value="ECO:0007669"/>
    <property type="project" value="UniProtKB-KW"/>
</dbReference>
<dbReference type="InterPro" id="IPR014729">
    <property type="entry name" value="Rossmann-like_a/b/a_fold"/>
</dbReference>
<organism evidence="7">
    <name type="scientific">Perkinsus marinus (strain ATCC 50983 / TXsc)</name>
    <dbReference type="NCBI Taxonomy" id="423536"/>
    <lineage>
        <taxon>Eukaryota</taxon>
        <taxon>Sar</taxon>
        <taxon>Alveolata</taxon>
        <taxon>Perkinsozoa</taxon>
        <taxon>Perkinsea</taxon>
        <taxon>Perkinsida</taxon>
        <taxon>Perkinsidae</taxon>
        <taxon>Perkinsus</taxon>
    </lineage>
</organism>
<dbReference type="InterPro" id="IPR001962">
    <property type="entry name" value="Asn_synthase"/>
</dbReference>
<name>C5KMZ0_PERM5</name>
<reference evidence="6 7" key="1">
    <citation type="submission" date="2008-07" db="EMBL/GenBank/DDBJ databases">
        <authorList>
            <person name="El-Sayed N."/>
            <person name="Caler E."/>
            <person name="Inman J."/>
            <person name="Amedeo P."/>
            <person name="Hass B."/>
            <person name="Wortman J."/>
        </authorList>
    </citation>
    <scope>NUCLEOTIDE SEQUENCE [LARGE SCALE GENOMIC DNA]</scope>
    <source>
        <strain evidence="7">ATCC 50983 / TXsc</strain>
    </source>
</reference>
<keyword evidence="2" id="KW-0061">Asparagine biosynthesis</keyword>
<dbReference type="InterPro" id="IPR017932">
    <property type="entry name" value="GATase_2_dom"/>
</dbReference>
<dbReference type="AlphaFoldDB" id="C5KMZ0"/>
<gene>
    <name evidence="6" type="ORF">Pmar_PMAR029377</name>
</gene>